<feature type="transmembrane region" description="Helical" evidence="5">
    <location>
        <begin position="7"/>
        <end position="33"/>
    </location>
</feature>
<dbReference type="SUPFAM" id="SSF51306">
    <property type="entry name" value="LexA/Signal peptidase"/>
    <property type="match status" value="1"/>
</dbReference>
<dbReference type="GO" id="GO:0009003">
    <property type="term" value="F:signal peptidase activity"/>
    <property type="evidence" value="ECO:0007669"/>
    <property type="project" value="UniProtKB-EC"/>
</dbReference>
<dbReference type="NCBIfam" id="TIGR02228">
    <property type="entry name" value="sigpep_I_arch"/>
    <property type="match status" value="1"/>
</dbReference>
<keyword evidence="2 5" id="KW-0812">Transmembrane</keyword>
<keyword evidence="8" id="KW-1185">Reference proteome</keyword>
<proteinExistence type="predicted"/>
<keyword evidence="3 5" id="KW-1133">Transmembrane helix</keyword>
<dbReference type="InterPro" id="IPR001733">
    <property type="entry name" value="Peptidase_S26B"/>
</dbReference>
<dbReference type="AlphaFoldDB" id="A0ABD6BH20"/>
<feature type="transmembrane region" description="Helical" evidence="5">
    <location>
        <begin position="131"/>
        <end position="157"/>
    </location>
</feature>
<sequence>MGLSGKSVVYTVGGVLLLAMLVLVAVVTVPGIVGGDDAYIVTSNSMEPTIEAGDVVVTKAVSPDEIESGDVVTFNADGVADRGYVTHRVVEVREENGERYFKTKGDANEDPDQGYVPASAAHGVQHLHIPYLGYLLLFARSTLGLVVLVILPGLGLVASGSMQLLREFGYTPDGGLLAALHGTDSDGGPPPALEGETDMAPVLKAGVDDATALEEALDDGTDSEGDQ</sequence>
<evidence type="ECO:0000313" key="8">
    <source>
        <dbReference type="Proteomes" id="UP001597076"/>
    </source>
</evidence>
<dbReference type="Proteomes" id="UP001597076">
    <property type="component" value="Unassembled WGS sequence"/>
</dbReference>
<dbReference type="PRINTS" id="PR00728">
    <property type="entry name" value="SIGNALPTASE"/>
</dbReference>
<name>A0ABD6BH20_9EURY</name>
<evidence type="ECO:0000313" key="7">
    <source>
        <dbReference type="EMBL" id="MFD1564282.1"/>
    </source>
</evidence>
<dbReference type="InterPro" id="IPR019533">
    <property type="entry name" value="Peptidase_S26"/>
</dbReference>
<evidence type="ECO:0000256" key="1">
    <source>
        <dbReference type="ARBA" id="ARBA00004370"/>
    </source>
</evidence>
<protein>
    <submittedName>
        <fullName evidence="7">Signal peptidase I</fullName>
        <ecNumber evidence="7">3.4.21.89</ecNumber>
    </submittedName>
</protein>
<dbReference type="Gene3D" id="2.10.109.10">
    <property type="entry name" value="Umud Fragment, subunit A"/>
    <property type="match status" value="1"/>
</dbReference>
<dbReference type="PANTHER" id="PTHR10806">
    <property type="entry name" value="SIGNAL PEPTIDASE COMPLEX CATALYTIC SUBUNIT SEC11"/>
    <property type="match status" value="1"/>
</dbReference>
<evidence type="ECO:0000256" key="4">
    <source>
        <dbReference type="ARBA" id="ARBA00023136"/>
    </source>
</evidence>
<evidence type="ECO:0000256" key="3">
    <source>
        <dbReference type="ARBA" id="ARBA00022989"/>
    </source>
</evidence>
<dbReference type="EMBL" id="JBHUDI010000006">
    <property type="protein sequence ID" value="MFD1564282.1"/>
    <property type="molecule type" value="Genomic_DNA"/>
</dbReference>
<dbReference type="GO" id="GO:0016020">
    <property type="term" value="C:membrane"/>
    <property type="evidence" value="ECO:0007669"/>
    <property type="project" value="UniProtKB-SubCell"/>
</dbReference>
<dbReference type="RefSeq" id="WP_390287680.1">
    <property type="nucleotide sequence ID" value="NZ_JBHUDI010000006.1"/>
</dbReference>
<dbReference type="Pfam" id="PF10502">
    <property type="entry name" value="Peptidase_S26"/>
    <property type="match status" value="1"/>
</dbReference>
<keyword evidence="4 5" id="KW-0472">Membrane</keyword>
<evidence type="ECO:0000256" key="2">
    <source>
        <dbReference type="ARBA" id="ARBA00022692"/>
    </source>
</evidence>
<feature type="domain" description="Peptidase S26" evidence="6">
    <location>
        <begin position="19"/>
        <end position="82"/>
    </location>
</feature>
<organism evidence="7 8">
    <name type="scientific">Haloarchaeobius amylolyticus</name>
    <dbReference type="NCBI Taxonomy" id="1198296"/>
    <lineage>
        <taxon>Archaea</taxon>
        <taxon>Methanobacteriati</taxon>
        <taxon>Methanobacteriota</taxon>
        <taxon>Stenosarchaea group</taxon>
        <taxon>Halobacteria</taxon>
        <taxon>Halobacteriales</taxon>
        <taxon>Halorubellaceae</taxon>
        <taxon>Haloarchaeobius</taxon>
    </lineage>
</organism>
<gene>
    <name evidence="7" type="ORF">ACFR99_12060</name>
</gene>
<evidence type="ECO:0000259" key="6">
    <source>
        <dbReference type="Pfam" id="PF10502"/>
    </source>
</evidence>
<dbReference type="CDD" id="cd06530">
    <property type="entry name" value="S26_SPase_I"/>
    <property type="match status" value="1"/>
</dbReference>
<keyword evidence="7" id="KW-0378">Hydrolase</keyword>
<evidence type="ECO:0000256" key="5">
    <source>
        <dbReference type="SAM" id="Phobius"/>
    </source>
</evidence>
<dbReference type="PANTHER" id="PTHR10806:SF6">
    <property type="entry name" value="SIGNAL PEPTIDASE COMPLEX CATALYTIC SUBUNIT SEC11"/>
    <property type="match status" value="1"/>
</dbReference>
<accession>A0ABD6BH20</accession>
<dbReference type="InterPro" id="IPR036286">
    <property type="entry name" value="LexA/Signal_pep-like_sf"/>
</dbReference>
<comment type="subcellular location">
    <subcellularLocation>
        <location evidence="1">Membrane</location>
    </subcellularLocation>
</comment>
<reference evidence="7 8" key="1">
    <citation type="journal article" date="2019" name="Int. J. Syst. Evol. Microbiol.">
        <title>The Global Catalogue of Microorganisms (GCM) 10K type strain sequencing project: providing services to taxonomists for standard genome sequencing and annotation.</title>
        <authorList>
            <consortium name="The Broad Institute Genomics Platform"/>
            <consortium name="The Broad Institute Genome Sequencing Center for Infectious Disease"/>
            <person name="Wu L."/>
            <person name="Ma J."/>
        </authorList>
    </citation>
    <scope>NUCLEOTIDE SEQUENCE [LARGE SCALE GENOMIC DNA]</scope>
    <source>
        <strain evidence="7 8">CGMCC 1.12230</strain>
    </source>
</reference>
<comment type="caution">
    <text evidence="7">The sequence shown here is derived from an EMBL/GenBank/DDBJ whole genome shotgun (WGS) entry which is preliminary data.</text>
</comment>
<dbReference type="EC" id="3.4.21.89" evidence="7"/>